<keyword evidence="2" id="KW-1185">Reference proteome</keyword>
<dbReference type="Proteomes" id="UP000031516">
    <property type="component" value="Unassembled WGS sequence"/>
</dbReference>
<accession>A0A0A8L8T7</accession>
<name>A0A0A8L8T7_9SACH</name>
<proteinExistence type="predicted"/>
<organism evidence="1 2">
    <name type="scientific">Kluyveromyces dobzhanskii CBS 2104</name>
    <dbReference type="NCBI Taxonomy" id="1427455"/>
    <lineage>
        <taxon>Eukaryota</taxon>
        <taxon>Fungi</taxon>
        <taxon>Dikarya</taxon>
        <taxon>Ascomycota</taxon>
        <taxon>Saccharomycotina</taxon>
        <taxon>Saccharomycetes</taxon>
        <taxon>Saccharomycetales</taxon>
        <taxon>Saccharomycetaceae</taxon>
        <taxon>Kluyveromyces</taxon>
    </lineage>
</organism>
<reference evidence="1 2" key="1">
    <citation type="submission" date="2014-03" db="EMBL/GenBank/DDBJ databases">
        <title>The genome of Kluyveromyces dobzhanskii.</title>
        <authorList>
            <person name="Nystedt B."/>
            <person name="Astrom S."/>
        </authorList>
    </citation>
    <scope>NUCLEOTIDE SEQUENCE [LARGE SCALE GENOMIC DNA]</scope>
    <source>
        <strain evidence="1 2">CBS 2104</strain>
    </source>
</reference>
<dbReference type="OrthoDB" id="4066246at2759"/>
<protein>
    <submittedName>
        <fullName evidence="1">WGS project CCBQ000000000 data, contig 00017</fullName>
    </submittedName>
</protein>
<dbReference type="EMBL" id="CCBQ010000038">
    <property type="protein sequence ID" value="CDO94532.1"/>
    <property type="molecule type" value="Genomic_DNA"/>
</dbReference>
<dbReference type="AlphaFoldDB" id="A0A0A8L8T7"/>
<comment type="caution">
    <text evidence="1">The sequence shown here is derived from an EMBL/GenBank/DDBJ whole genome shotgun (WGS) entry which is preliminary data.</text>
</comment>
<evidence type="ECO:0000313" key="2">
    <source>
        <dbReference type="Proteomes" id="UP000031516"/>
    </source>
</evidence>
<gene>
    <name evidence="1" type="ORF">KLDO_g2795</name>
</gene>
<sequence length="202" mass="23906">MDLKEEVLLQVNSAIASSDGGPLLFILLLDAGIATRCFLWDNKQNFEMKLGLFSWKPTDSIGVLMLDPEIYDYDDTLKWFSSNEYQIVSKFHYFPETSDLVQWHEGVRYPFKLINCGIEIQEDQPDLKLLQRDLKVRLERMIQYLQNTDDPSDEIMKEIWLLLLRYKKTYTPDLDKEISELESKIIMMQVMFNQLETNIELY</sequence>
<evidence type="ECO:0000313" key="1">
    <source>
        <dbReference type="EMBL" id="CDO94532.1"/>
    </source>
</evidence>